<evidence type="ECO:0000313" key="1">
    <source>
        <dbReference type="EMBL" id="MDR7303602.1"/>
    </source>
</evidence>
<dbReference type="EMBL" id="JAVDXW010000001">
    <property type="protein sequence ID" value="MDR7303602.1"/>
    <property type="molecule type" value="Genomic_DNA"/>
</dbReference>
<reference evidence="1" key="1">
    <citation type="submission" date="2023-07" db="EMBL/GenBank/DDBJ databases">
        <title>Sequencing the genomes of 1000 actinobacteria strains.</title>
        <authorList>
            <person name="Klenk H.-P."/>
        </authorList>
    </citation>
    <scope>NUCLEOTIDE SEQUENCE</scope>
    <source>
        <strain evidence="1">DSM 45977</strain>
    </source>
</reference>
<sequence>MHGADLGEQIGLGLLRRARCTGLDSSPVVVGRGRHPGGSAGGRYREAVGLLGVDEAVAGHSVDSLTQKAHELV</sequence>
<proteinExistence type="predicted"/>
<protein>
    <submittedName>
        <fullName evidence="1">Uncharacterized protein</fullName>
    </submittedName>
</protein>
<accession>A0AAE3ZEU3</accession>
<gene>
    <name evidence="1" type="ORF">JOF55_003783</name>
</gene>
<dbReference type="AlphaFoldDB" id="A0AAE3ZEU3"/>
<comment type="caution">
    <text evidence="1">The sequence shown here is derived from an EMBL/GenBank/DDBJ whole genome shotgun (WGS) entry which is preliminary data.</text>
</comment>
<dbReference type="Proteomes" id="UP001180845">
    <property type="component" value="Unassembled WGS sequence"/>
</dbReference>
<name>A0AAE3ZEU3_9ACTN</name>
<evidence type="ECO:0000313" key="2">
    <source>
        <dbReference type="Proteomes" id="UP001180845"/>
    </source>
</evidence>
<keyword evidence="2" id="KW-1185">Reference proteome</keyword>
<organism evidence="1 2">
    <name type="scientific">Haloactinomyces albus</name>
    <dbReference type="NCBI Taxonomy" id="1352928"/>
    <lineage>
        <taxon>Bacteria</taxon>
        <taxon>Bacillati</taxon>
        <taxon>Actinomycetota</taxon>
        <taxon>Actinomycetes</taxon>
        <taxon>Actinopolysporales</taxon>
        <taxon>Actinopolysporaceae</taxon>
        <taxon>Haloactinomyces</taxon>
    </lineage>
</organism>